<evidence type="ECO:0000259" key="1">
    <source>
        <dbReference type="Pfam" id="PF03886"/>
    </source>
</evidence>
<keyword evidence="3" id="KW-1185">Reference proteome</keyword>
<proteinExistence type="predicted"/>
<organism evidence="2 3">
    <name type="scientific">Teichococcus oryzae</name>
    <dbReference type="NCBI Taxonomy" id="1608942"/>
    <lineage>
        <taxon>Bacteria</taxon>
        <taxon>Pseudomonadati</taxon>
        <taxon>Pseudomonadota</taxon>
        <taxon>Alphaproteobacteria</taxon>
        <taxon>Acetobacterales</taxon>
        <taxon>Roseomonadaceae</taxon>
        <taxon>Roseomonas</taxon>
    </lineage>
</organism>
<gene>
    <name evidence="2" type="ORF">F0Q34_10820</name>
</gene>
<dbReference type="Gene3D" id="3.40.50.10610">
    <property type="entry name" value="ABC-type transport auxiliary lipoprotein component"/>
    <property type="match status" value="1"/>
</dbReference>
<protein>
    <recommendedName>
        <fullName evidence="1">ABC-type transport auxiliary lipoprotein component domain-containing protein</fullName>
    </recommendedName>
</protein>
<dbReference type="Pfam" id="PF03886">
    <property type="entry name" value="ABC_trans_aux"/>
    <property type="match status" value="1"/>
</dbReference>
<evidence type="ECO:0000313" key="2">
    <source>
        <dbReference type="EMBL" id="KAA2213122.1"/>
    </source>
</evidence>
<reference evidence="2 3" key="1">
    <citation type="journal article" date="2015" name="Int. J. Syst. Evol. Microbiol.">
        <title>Roseomonas oryzae sp. nov., isolated from paddy rhizosphere soil.</title>
        <authorList>
            <person name="Ramaprasad E.V."/>
            <person name="Sasikala Ch."/>
            <person name="Ramana Ch.V."/>
        </authorList>
    </citation>
    <scope>NUCLEOTIDE SEQUENCE [LARGE SCALE GENOMIC DNA]</scope>
    <source>
        <strain evidence="2 3">KCTC 42542</strain>
    </source>
</reference>
<sequence length="201" mass="21705">MMRRRSLLLALPALPACSVLPSYDYVEPKRFPLVATRPGAPAPGPAKRVLLIRLMRAAPGMDSRGLRSLRSDGTVALTFYAEWTAPPAELAEEALHRWLGASGRFSAVTSPGSRARPDLVLESELTTLVADLGRREARAGFSVLLLRQQADEPRPLRQFAIQGRAPLPAGDELPPEALAEAMNAAFADALAALERSLARYA</sequence>
<dbReference type="EMBL" id="VUKA01000004">
    <property type="protein sequence ID" value="KAA2213122.1"/>
    <property type="molecule type" value="Genomic_DNA"/>
</dbReference>
<dbReference type="InterPro" id="IPR005586">
    <property type="entry name" value="ABC_trans_aux"/>
</dbReference>
<dbReference type="AlphaFoldDB" id="A0A5B2TF52"/>
<dbReference type="SUPFAM" id="SSF159594">
    <property type="entry name" value="XCC0632-like"/>
    <property type="match status" value="1"/>
</dbReference>
<evidence type="ECO:0000313" key="3">
    <source>
        <dbReference type="Proteomes" id="UP000322110"/>
    </source>
</evidence>
<comment type="caution">
    <text evidence="2">The sequence shown here is derived from an EMBL/GenBank/DDBJ whole genome shotgun (WGS) entry which is preliminary data.</text>
</comment>
<feature type="domain" description="ABC-type transport auxiliary lipoprotein component" evidence="1">
    <location>
        <begin position="37"/>
        <end position="189"/>
    </location>
</feature>
<name>A0A5B2TF52_9PROT</name>
<dbReference type="Proteomes" id="UP000322110">
    <property type="component" value="Unassembled WGS sequence"/>
</dbReference>
<accession>A0A5B2TF52</accession>